<dbReference type="EMBL" id="AP021861">
    <property type="protein sequence ID" value="BBO32816.1"/>
    <property type="molecule type" value="Genomic_DNA"/>
</dbReference>
<evidence type="ECO:0000313" key="2">
    <source>
        <dbReference type="Proteomes" id="UP000326837"/>
    </source>
</evidence>
<dbReference type="KEGG" id="lpav:PLANPX_2428"/>
<dbReference type="Proteomes" id="UP000326837">
    <property type="component" value="Chromosome"/>
</dbReference>
<reference evidence="2" key="1">
    <citation type="submission" date="2019-10" db="EMBL/GenBank/DDBJ databases">
        <title>Lacipirellula parvula gen. nov., sp. nov., representing a lineage of planctomycetes widespread in freshwater anoxic habitats, and description of the family Lacipirellulaceae.</title>
        <authorList>
            <person name="Dedysh S.N."/>
            <person name="Kulichevskaya I.S."/>
            <person name="Beletsky A.V."/>
            <person name="Rakitin A.L."/>
            <person name="Mardanov A.V."/>
            <person name="Ivanova A.A."/>
            <person name="Saltykova V.X."/>
            <person name="Rijpstra W.I.C."/>
            <person name="Sinninghe Damste J.S."/>
            <person name="Ravin N.V."/>
        </authorList>
    </citation>
    <scope>NUCLEOTIDE SEQUENCE [LARGE SCALE GENOMIC DNA]</scope>
    <source>
        <strain evidence="2">PX69</strain>
    </source>
</reference>
<name>A0A5K7XEQ0_9BACT</name>
<sequence length="42" mass="4960">MHGELWILRRDNPSVWLKADGEQPAALPRQLTKRTTEIDRLF</sequence>
<evidence type="ECO:0000313" key="1">
    <source>
        <dbReference type="EMBL" id="BBO32816.1"/>
    </source>
</evidence>
<accession>A0A5K7XEQ0</accession>
<dbReference type="AlphaFoldDB" id="A0A5K7XEQ0"/>
<keyword evidence="2" id="KW-1185">Reference proteome</keyword>
<protein>
    <submittedName>
        <fullName evidence="1">Uncharacterized protein</fullName>
    </submittedName>
</protein>
<gene>
    <name evidence="1" type="ORF">PLANPX_2428</name>
</gene>
<organism evidence="1 2">
    <name type="scientific">Lacipirellula parvula</name>
    <dbReference type="NCBI Taxonomy" id="2650471"/>
    <lineage>
        <taxon>Bacteria</taxon>
        <taxon>Pseudomonadati</taxon>
        <taxon>Planctomycetota</taxon>
        <taxon>Planctomycetia</taxon>
        <taxon>Pirellulales</taxon>
        <taxon>Lacipirellulaceae</taxon>
        <taxon>Lacipirellula</taxon>
    </lineage>
</organism>
<proteinExistence type="predicted"/>